<reference evidence="2 3" key="1">
    <citation type="journal article" date="2019" name="Int. J. Syst. Evol. Microbiol.">
        <title>The Global Catalogue of Microorganisms (GCM) 10K type strain sequencing project: providing services to taxonomists for standard genome sequencing and annotation.</title>
        <authorList>
            <consortium name="The Broad Institute Genomics Platform"/>
            <consortium name="The Broad Institute Genome Sequencing Center for Infectious Disease"/>
            <person name="Wu L."/>
            <person name="Ma J."/>
        </authorList>
    </citation>
    <scope>NUCLEOTIDE SEQUENCE [LARGE SCALE GENOMIC DNA]</scope>
    <source>
        <strain evidence="2 3">JCM 15572</strain>
    </source>
</reference>
<protein>
    <submittedName>
        <fullName evidence="2">Peptidylprolyl isomerase</fullName>
    </submittedName>
</protein>
<dbReference type="InterPro" id="IPR002130">
    <property type="entry name" value="Cyclophilin-type_PPIase_dom"/>
</dbReference>
<gene>
    <name evidence="2" type="ORF">GCM10009804_44780</name>
</gene>
<evidence type="ECO:0000259" key="1">
    <source>
        <dbReference type="Pfam" id="PF00160"/>
    </source>
</evidence>
<keyword evidence="2" id="KW-0413">Isomerase</keyword>
<dbReference type="SUPFAM" id="SSF50891">
    <property type="entry name" value="Cyclophilin-like"/>
    <property type="match status" value="1"/>
</dbReference>
<organism evidence="2 3">
    <name type="scientific">Kribbella hippodromi</name>
    <dbReference type="NCBI Taxonomy" id="434347"/>
    <lineage>
        <taxon>Bacteria</taxon>
        <taxon>Bacillati</taxon>
        <taxon>Actinomycetota</taxon>
        <taxon>Actinomycetes</taxon>
        <taxon>Propionibacteriales</taxon>
        <taxon>Kribbellaceae</taxon>
        <taxon>Kribbella</taxon>
    </lineage>
</organism>
<dbReference type="InterPro" id="IPR029000">
    <property type="entry name" value="Cyclophilin-like_dom_sf"/>
</dbReference>
<feature type="domain" description="PPIase cyclophilin-type" evidence="1">
    <location>
        <begin position="62"/>
        <end position="175"/>
    </location>
</feature>
<keyword evidence="3" id="KW-1185">Reference proteome</keyword>
<sequence length="186" mass="20077">MRLWKRIVAVLVVAALAFVIEGLVARAQAAPLLFKNCTYTRIPGDSGRPPYSLAPTIGLVKVTLRTDRGDVVLTLDRSNAPCAVHSFTHLALRRFYNQTPCPRRTRAILECGVGRPGYQFAPELSGRETYTRGTVALSNTGANGSAFFLVRSTPPPLRASTVIGTVTSGFPVLDQRPATLVEVLIG</sequence>
<dbReference type="EMBL" id="BAAAPH010000014">
    <property type="protein sequence ID" value="GAA1583350.1"/>
    <property type="molecule type" value="Genomic_DNA"/>
</dbReference>
<dbReference type="Gene3D" id="2.40.100.10">
    <property type="entry name" value="Cyclophilin-like"/>
    <property type="match status" value="1"/>
</dbReference>
<name>A0ABN2DSK4_9ACTN</name>
<dbReference type="GO" id="GO:0016853">
    <property type="term" value="F:isomerase activity"/>
    <property type="evidence" value="ECO:0007669"/>
    <property type="project" value="UniProtKB-KW"/>
</dbReference>
<proteinExistence type="predicted"/>
<dbReference type="Proteomes" id="UP001501705">
    <property type="component" value="Unassembled WGS sequence"/>
</dbReference>
<dbReference type="Pfam" id="PF00160">
    <property type="entry name" value="Pro_isomerase"/>
    <property type="match status" value="1"/>
</dbReference>
<evidence type="ECO:0000313" key="3">
    <source>
        <dbReference type="Proteomes" id="UP001501705"/>
    </source>
</evidence>
<comment type="caution">
    <text evidence="2">The sequence shown here is derived from an EMBL/GenBank/DDBJ whole genome shotgun (WGS) entry which is preliminary data.</text>
</comment>
<evidence type="ECO:0000313" key="2">
    <source>
        <dbReference type="EMBL" id="GAA1583350.1"/>
    </source>
</evidence>
<dbReference type="RefSeq" id="WP_344235861.1">
    <property type="nucleotide sequence ID" value="NZ_BAAAPH010000014.1"/>
</dbReference>
<accession>A0ABN2DSK4</accession>